<keyword evidence="5" id="KW-0547">Nucleotide-binding</keyword>
<keyword evidence="7" id="KW-1278">Translocase</keyword>
<dbReference type="EMBL" id="JAUSVL010000001">
    <property type="protein sequence ID" value="MDQ0291060.1"/>
    <property type="molecule type" value="Genomic_DNA"/>
</dbReference>
<dbReference type="AlphaFoldDB" id="A0AAE3VIK6"/>
<dbReference type="RefSeq" id="WP_307263303.1">
    <property type="nucleotide sequence ID" value="NZ_JAUSVL010000001.1"/>
</dbReference>
<dbReference type="GO" id="GO:0042626">
    <property type="term" value="F:ATPase-coupled transmembrane transporter activity"/>
    <property type="evidence" value="ECO:0007669"/>
    <property type="project" value="TreeGrafter"/>
</dbReference>
<evidence type="ECO:0000259" key="9">
    <source>
        <dbReference type="PROSITE" id="PS50893"/>
    </source>
</evidence>
<feature type="domain" description="ABC transporter" evidence="9">
    <location>
        <begin position="2"/>
        <end position="242"/>
    </location>
</feature>
<dbReference type="Gene3D" id="3.40.50.300">
    <property type="entry name" value="P-loop containing nucleotide triphosphate hydrolases"/>
    <property type="match status" value="1"/>
</dbReference>
<keyword evidence="3" id="KW-0813">Transport</keyword>
<dbReference type="SUPFAM" id="SSF52540">
    <property type="entry name" value="P-loop containing nucleoside triphosphate hydrolases"/>
    <property type="match status" value="1"/>
</dbReference>
<dbReference type="CDD" id="cd03225">
    <property type="entry name" value="ABC_cobalt_CbiO_domain1"/>
    <property type="match status" value="1"/>
</dbReference>
<keyword evidence="11" id="KW-1185">Reference proteome</keyword>
<dbReference type="EC" id="3.6.3.-" evidence="10"/>
<evidence type="ECO:0000256" key="6">
    <source>
        <dbReference type="ARBA" id="ARBA00022840"/>
    </source>
</evidence>
<protein>
    <submittedName>
        <fullName evidence="10">Energy-coupling factor transport system ATP-binding protein</fullName>
        <ecNumber evidence="10">3.6.3.-</ecNumber>
    </submittedName>
</protein>
<evidence type="ECO:0000256" key="5">
    <source>
        <dbReference type="ARBA" id="ARBA00022741"/>
    </source>
</evidence>
<evidence type="ECO:0000256" key="3">
    <source>
        <dbReference type="ARBA" id="ARBA00022448"/>
    </source>
</evidence>
<dbReference type="Proteomes" id="UP001238163">
    <property type="component" value="Unassembled WGS sequence"/>
</dbReference>
<dbReference type="SMART" id="SM00382">
    <property type="entry name" value="AAA"/>
    <property type="match status" value="1"/>
</dbReference>
<dbReference type="GO" id="GO:0005524">
    <property type="term" value="F:ATP binding"/>
    <property type="evidence" value="ECO:0007669"/>
    <property type="project" value="UniProtKB-KW"/>
</dbReference>
<dbReference type="InterPro" id="IPR003593">
    <property type="entry name" value="AAA+_ATPase"/>
</dbReference>
<gene>
    <name evidence="10" type="ORF">J3R75_003167</name>
</gene>
<dbReference type="PANTHER" id="PTHR43553">
    <property type="entry name" value="HEAVY METAL TRANSPORTER"/>
    <property type="match status" value="1"/>
</dbReference>
<keyword evidence="8" id="KW-0472">Membrane</keyword>
<dbReference type="GO" id="GO:0043190">
    <property type="term" value="C:ATP-binding cassette (ABC) transporter complex"/>
    <property type="evidence" value="ECO:0007669"/>
    <property type="project" value="TreeGrafter"/>
</dbReference>
<reference evidence="10" key="1">
    <citation type="submission" date="2023-07" db="EMBL/GenBank/DDBJ databases">
        <title>Genomic Encyclopedia of Type Strains, Phase IV (KMG-IV): sequencing the most valuable type-strain genomes for metagenomic binning, comparative biology and taxonomic classification.</title>
        <authorList>
            <person name="Goeker M."/>
        </authorList>
    </citation>
    <scope>NUCLEOTIDE SEQUENCE</scope>
    <source>
        <strain evidence="10">DSM 24202</strain>
    </source>
</reference>
<comment type="similarity">
    <text evidence="2">Belongs to the ABC transporter superfamily.</text>
</comment>
<sequence>MISIRGLRFQYKGAKRAALDNINLDIADGDFVGIIGTSGAGKSTLTYALNGIVPHHFTGDFYGQVLVDGMDTVDSSPEQLSAKIGSVFQDIDAQMVASLVEDEMAFGLENFGVPRAEIGGRIDEALAMVGIGPLRYRMIRSLSGGEKQKVAIAAIVALRPSIVLLDEPTGELDPQSSRHIFSMLRELNERFGLTIVVVEQKIMLLCEFVRKLVVMEQGRIAHAGAVREVLAHSDEMEAIGVNVPRVVTLANRLRAAGLYDGPLPLNIDEAEVMLKTILSTDYAD</sequence>
<dbReference type="PROSITE" id="PS50893">
    <property type="entry name" value="ABC_TRANSPORTER_2"/>
    <property type="match status" value="1"/>
</dbReference>
<organism evidence="10 11">
    <name type="scientific">Oligosphaera ethanolica</name>
    <dbReference type="NCBI Taxonomy" id="760260"/>
    <lineage>
        <taxon>Bacteria</taxon>
        <taxon>Pseudomonadati</taxon>
        <taxon>Lentisphaerota</taxon>
        <taxon>Oligosphaeria</taxon>
        <taxon>Oligosphaerales</taxon>
        <taxon>Oligosphaeraceae</taxon>
        <taxon>Oligosphaera</taxon>
    </lineage>
</organism>
<accession>A0AAE3VIK6</accession>
<keyword evidence="10" id="KW-0378">Hydrolase</keyword>
<evidence type="ECO:0000256" key="2">
    <source>
        <dbReference type="ARBA" id="ARBA00005417"/>
    </source>
</evidence>
<dbReference type="GO" id="GO:0016887">
    <property type="term" value="F:ATP hydrolysis activity"/>
    <property type="evidence" value="ECO:0007669"/>
    <property type="project" value="InterPro"/>
</dbReference>
<comment type="caution">
    <text evidence="10">The sequence shown here is derived from an EMBL/GenBank/DDBJ whole genome shotgun (WGS) entry which is preliminary data.</text>
</comment>
<dbReference type="InterPro" id="IPR015856">
    <property type="entry name" value="ABC_transpr_CbiO/EcfA_su"/>
</dbReference>
<keyword evidence="6 10" id="KW-0067">ATP-binding</keyword>
<comment type="subcellular location">
    <subcellularLocation>
        <location evidence="1">Cell membrane</location>
    </subcellularLocation>
</comment>
<name>A0AAE3VIK6_9BACT</name>
<evidence type="ECO:0000256" key="1">
    <source>
        <dbReference type="ARBA" id="ARBA00004236"/>
    </source>
</evidence>
<proteinExistence type="inferred from homology"/>
<dbReference type="InterPro" id="IPR050095">
    <property type="entry name" value="ECF_ABC_transporter_ATP-bd"/>
</dbReference>
<dbReference type="Pfam" id="PF00005">
    <property type="entry name" value="ABC_tran"/>
    <property type="match status" value="1"/>
</dbReference>
<evidence type="ECO:0000256" key="7">
    <source>
        <dbReference type="ARBA" id="ARBA00022967"/>
    </source>
</evidence>
<dbReference type="InterPro" id="IPR017871">
    <property type="entry name" value="ABC_transporter-like_CS"/>
</dbReference>
<dbReference type="InterPro" id="IPR003439">
    <property type="entry name" value="ABC_transporter-like_ATP-bd"/>
</dbReference>
<dbReference type="PROSITE" id="PS00211">
    <property type="entry name" value="ABC_TRANSPORTER_1"/>
    <property type="match status" value="1"/>
</dbReference>
<evidence type="ECO:0000256" key="8">
    <source>
        <dbReference type="ARBA" id="ARBA00023136"/>
    </source>
</evidence>
<evidence type="ECO:0000256" key="4">
    <source>
        <dbReference type="ARBA" id="ARBA00022475"/>
    </source>
</evidence>
<evidence type="ECO:0000313" key="10">
    <source>
        <dbReference type="EMBL" id="MDQ0291060.1"/>
    </source>
</evidence>
<evidence type="ECO:0000313" key="11">
    <source>
        <dbReference type="Proteomes" id="UP001238163"/>
    </source>
</evidence>
<dbReference type="PANTHER" id="PTHR43553:SF24">
    <property type="entry name" value="ENERGY-COUPLING FACTOR TRANSPORTER ATP-BINDING PROTEIN ECFA1"/>
    <property type="match status" value="1"/>
</dbReference>
<dbReference type="FunFam" id="3.40.50.300:FF:000224">
    <property type="entry name" value="Energy-coupling factor transporter ATP-binding protein EcfA"/>
    <property type="match status" value="1"/>
</dbReference>
<keyword evidence="4" id="KW-1003">Cell membrane</keyword>
<dbReference type="InterPro" id="IPR027417">
    <property type="entry name" value="P-loop_NTPase"/>
</dbReference>